<gene>
    <name evidence="1" type="ORF">K7B10_04635</name>
</gene>
<name>A0ABS8E0I6_9ACTN</name>
<dbReference type="Proteomes" id="UP001520654">
    <property type="component" value="Unassembled WGS sequence"/>
</dbReference>
<keyword evidence="2" id="KW-1185">Reference proteome</keyword>
<dbReference type="EMBL" id="JAINUL010000001">
    <property type="protein sequence ID" value="MCC0094087.1"/>
    <property type="molecule type" value="Genomic_DNA"/>
</dbReference>
<sequence length="53" mass="5189">MGAPTHGGCRQLAPHIFIEALSGRTALALPETDCPAVNTPDGCAAAAPESSGG</sequence>
<accession>A0ABS8E0I6</accession>
<protein>
    <submittedName>
        <fullName evidence="1">Uncharacterized protein</fullName>
    </submittedName>
</protein>
<proteinExistence type="predicted"/>
<comment type="caution">
    <text evidence="1">The sequence shown here is derived from an EMBL/GenBank/DDBJ whole genome shotgun (WGS) entry which is preliminary data.</text>
</comment>
<evidence type="ECO:0000313" key="2">
    <source>
        <dbReference type="Proteomes" id="UP001520654"/>
    </source>
</evidence>
<evidence type="ECO:0000313" key="1">
    <source>
        <dbReference type="EMBL" id="MCC0094087.1"/>
    </source>
</evidence>
<organism evidence="1 2">
    <name type="scientific">Streptomyces flavotricini</name>
    <dbReference type="NCBI Taxonomy" id="66888"/>
    <lineage>
        <taxon>Bacteria</taxon>
        <taxon>Bacillati</taxon>
        <taxon>Actinomycetota</taxon>
        <taxon>Actinomycetes</taxon>
        <taxon>Kitasatosporales</taxon>
        <taxon>Streptomycetaceae</taxon>
        <taxon>Streptomyces</taxon>
    </lineage>
</organism>
<dbReference type="RefSeq" id="WP_229334674.1">
    <property type="nucleotide sequence ID" value="NZ_JAINUL010000001.1"/>
</dbReference>
<reference evidence="1 2" key="1">
    <citation type="submission" date="2021-08" db="EMBL/GenBank/DDBJ databases">
        <title>Genomic Architecture of Streptomyces flavotricini NGL1 and Streptomyces erythrochromogenes HMS4 With Differential Plant Beneficial attributes and laccase production capabilities.</title>
        <authorList>
            <person name="Salwan R."/>
            <person name="Kaur R."/>
            <person name="Sharma V."/>
        </authorList>
    </citation>
    <scope>NUCLEOTIDE SEQUENCE [LARGE SCALE GENOMIC DNA]</scope>
    <source>
        <strain evidence="1 2">NGL1</strain>
    </source>
</reference>